<dbReference type="EMBL" id="JAAALK010000080">
    <property type="protein sequence ID" value="KAG8093347.1"/>
    <property type="molecule type" value="Genomic_DNA"/>
</dbReference>
<comment type="caution">
    <text evidence="3">The sequence shown here is derived from an EMBL/GenBank/DDBJ whole genome shotgun (WGS) entry which is preliminary data.</text>
</comment>
<dbReference type="AlphaFoldDB" id="A0A8J5WRI3"/>
<evidence type="ECO:0000313" key="4">
    <source>
        <dbReference type="Proteomes" id="UP000729402"/>
    </source>
</evidence>
<feature type="region of interest" description="Disordered" evidence="1">
    <location>
        <begin position="124"/>
        <end position="228"/>
    </location>
</feature>
<feature type="compositionally biased region" description="Acidic residues" evidence="1">
    <location>
        <begin position="71"/>
        <end position="81"/>
    </location>
</feature>
<feature type="compositionally biased region" description="Polar residues" evidence="1">
    <location>
        <begin position="182"/>
        <end position="192"/>
    </location>
</feature>
<name>A0A8J5WRI3_ZIZPA</name>
<dbReference type="OrthoDB" id="652255at2759"/>
<reference evidence="3" key="2">
    <citation type="submission" date="2021-02" db="EMBL/GenBank/DDBJ databases">
        <authorList>
            <person name="Kimball J.A."/>
            <person name="Haas M.W."/>
            <person name="Macchietto M."/>
            <person name="Kono T."/>
            <person name="Duquette J."/>
            <person name="Shao M."/>
        </authorList>
    </citation>
    <scope>NUCLEOTIDE SEQUENCE</scope>
    <source>
        <tissue evidence="3">Fresh leaf tissue</tissue>
    </source>
</reference>
<dbReference type="SMART" id="SM00959">
    <property type="entry name" value="Rho_N"/>
    <property type="match status" value="1"/>
</dbReference>
<dbReference type="PANTHER" id="PTHR34449">
    <property type="entry name" value="RHO TERMINATION FACTOR"/>
    <property type="match status" value="1"/>
</dbReference>
<feature type="compositionally biased region" description="Basic and acidic residues" evidence="1">
    <location>
        <begin position="129"/>
        <end position="147"/>
    </location>
</feature>
<feature type="compositionally biased region" description="Polar residues" evidence="1">
    <location>
        <begin position="87"/>
        <end position="104"/>
    </location>
</feature>
<proteinExistence type="predicted"/>
<sequence length="370" mass="41511">MEGRTLPAYHGHSSFLLRSCFLSKLPMLSPMKVSLVCSANPKNHRPRSSGITRQQKGGSPRRKSKPYQEKDDSENIYDFDTDIAPSKNGSPISLTSNSCSQATSVPGEREKEIVQLFKRVQAQLRARGKGREEKKPEPAKAQGERGSVDSLLNLLRKHSVDQRRKSSDEKEQSVDQTRRSNDSGNKQNSSIFIKNDTQEEHKKAHPAIFKRPPSNFRRRSPVPGVKFHPVTNTDVERVANNINDVVQETKATLEKKSTSDEPYSVPTYEPDSVIPPENISLDVLDLVSDDESDTLDIDEPNREYDVPSLQILNAPIIDESCDMSLRPSIGSSDIRSLKVMELRELAKSRGIKGYSKMKKNQLVEVLSNMV</sequence>
<feature type="domain" description="Rho termination factor-like N-terminal" evidence="2">
    <location>
        <begin position="333"/>
        <end position="369"/>
    </location>
</feature>
<evidence type="ECO:0000259" key="2">
    <source>
        <dbReference type="SMART" id="SM00959"/>
    </source>
</evidence>
<dbReference type="PANTHER" id="PTHR34449:SF5">
    <property type="entry name" value="ATP BINDING _ ATPASE"/>
    <property type="match status" value="1"/>
</dbReference>
<feature type="compositionally biased region" description="Basic and acidic residues" evidence="1">
    <location>
        <begin position="158"/>
        <end position="181"/>
    </location>
</feature>
<feature type="region of interest" description="Disordered" evidence="1">
    <location>
        <begin position="39"/>
        <end position="107"/>
    </location>
</feature>
<dbReference type="Pfam" id="PF07498">
    <property type="entry name" value="Rho_N"/>
    <property type="match status" value="1"/>
</dbReference>
<evidence type="ECO:0000313" key="3">
    <source>
        <dbReference type="EMBL" id="KAG8093347.1"/>
    </source>
</evidence>
<keyword evidence="4" id="KW-1185">Reference proteome</keyword>
<dbReference type="GO" id="GO:0006353">
    <property type="term" value="P:DNA-templated transcription termination"/>
    <property type="evidence" value="ECO:0007669"/>
    <property type="project" value="InterPro"/>
</dbReference>
<protein>
    <recommendedName>
        <fullName evidence="2">Rho termination factor-like N-terminal domain-containing protein</fullName>
    </recommendedName>
</protein>
<dbReference type="Proteomes" id="UP000729402">
    <property type="component" value="Unassembled WGS sequence"/>
</dbReference>
<feature type="region of interest" description="Disordered" evidence="1">
    <location>
        <begin position="253"/>
        <end position="274"/>
    </location>
</feature>
<evidence type="ECO:0000256" key="1">
    <source>
        <dbReference type="SAM" id="MobiDB-lite"/>
    </source>
</evidence>
<accession>A0A8J5WRI3</accession>
<reference evidence="3" key="1">
    <citation type="journal article" date="2021" name="bioRxiv">
        <title>Whole Genome Assembly and Annotation of Northern Wild Rice, Zizania palustris L., Supports a Whole Genome Duplication in the Zizania Genus.</title>
        <authorList>
            <person name="Haas M."/>
            <person name="Kono T."/>
            <person name="Macchietto M."/>
            <person name="Millas R."/>
            <person name="McGilp L."/>
            <person name="Shao M."/>
            <person name="Duquette J."/>
            <person name="Hirsch C.N."/>
            <person name="Kimball J."/>
        </authorList>
    </citation>
    <scope>NUCLEOTIDE SEQUENCE</scope>
    <source>
        <tissue evidence="3">Fresh leaf tissue</tissue>
    </source>
</reference>
<gene>
    <name evidence="3" type="ORF">GUJ93_ZPchr0012g19126</name>
</gene>
<organism evidence="3 4">
    <name type="scientific">Zizania palustris</name>
    <name type="common">Northern wild rice</name>
    <dbReference type="NCBI Taxonomy" id="103762"/>
    <lineage>
        <taxon>Eukaryota</taxon>
        <taxon>Viridiplantae</taxon>
        <taxon>Streptophyta</taxon>
        <taxon>Embryophyta</taxon>
        <taxon>Tracheophyta</taxon>
        <taxon>Spermatophyta</taxon>
        <taxon>Magnoliopsida</taxon>
        <taxon>Liliopsida</taxon>
        <taxon>Poales</taxon>
        <taxon>Poaceae</taxon>
        <taxon>BOP clade</taxon>
        <taxon>Oryzoideae</taxon>
        <taxon>Oryzeae</taxon>
        <taxon>Zizaniinae</taxon>
        <taxon>Zizania</taxon>
    </lineage>
</organism>
<dbReference type="InterPro" id="IPR011112">
    <property type="entry name" value="Rho-like_N"/>
</dbReference>